<keyword evidence="4" id="KW-1185">Reference proteome</keyword>
<dbReference type="Proteomes" id="UP000281975">
    <property type="component" value="Unassembled WGS sequence"/>
</dbReference>
<evidence type="ECO:0008006" key="5">
    <source>
        <dbReference type="Google" id="ProtNLM"/>
    </source>
</evidence>
<dbReference type="EMBL" id="RBIN01000012">
    <property type="protein sequence ID" value="RKQ95715.1"/>
    <property type="molecule type" value="Genomic_DNA"/>
</dbReference>
<dbReference type="RefSeq" id="WP_121174104.1">
    <property type="nucleotide sequence ID" value="NZ_RBIN01000012.1"/>
</dbReference>
<feature type="signal peptide" evidence="2">
    <location>
        <begin position="1"/>
        <end position="21"/>
    </location>
</feature>
<accession>A0A420WT53</accession>
<reference evidence="3 4" key="1">
    <citation type="submission" date="2018-10" db="EMBL/GenBank/DDBJ databases">
        <title>Genomic Encyclopedia of Type Strains, Phase IV (KMG-IV): sequencing the most valuable type-strain genomes for metagenomic binning, comparative biology and taxonomic classification.</title>
        <authorList>
            <person name="Goeker M."/>
        </authorList>
    </citation>
    <scope>NUCLEOTIDE SEQUENCE [LARGE SCALE GENOMIC DNA]</scope>
    <source>
        <strain evidence="3 4">DSM 23229</strain>
    </source>
</reference>
<dbReference type="AlphaFoldDB" id="A0A420WT53"/>
<protein>
    <recommendedName>
        <fullName evidence="5">Peptidase YpeB-like protein</fullName>
    </recommendedName>
</protein>
<feature type="chain" id="PRO_5019402132" description="Peptidase YpeB-like protein" evidence="2">
    <location>
        <begin position="22"/>
        <end position="128"/>
    </location>
</feature>
<feature type="region of interest" description="Disordered" evidence="1">
    <location>
        <begin position="26"/>
        <end position="51"/>
    </location>
</feature>
<dbReference type="OrthoDB" id="6173935at2"/>
<evidence type="ECO:0000256" key="1">
    <source>
        <dbReference type="SAM" id="MobiDB-lite"/>
    </source>
</evidence>
<gene>
    <name evidence="3" type="ORF">C7446_3229</name>
</gene>
<evidence type="ECO:0000313" key="3">
    <source>
        <dbReference type="EMBL" id="RKQ95715.1"/>
    </source>
</evidence>
<sequence>MTTLRQWLVTAALGIGMTVGAGNVLAQSQDESGQQRPENQQARTTQQQPHPELVAQCLDTAKNRQTQEDIQGLAVLETNASGYNPGHEYPLVVNLQGEGNAIYVVECQVDQQGQAHFDDIKARGQPKK</sequence>
<organism evidence="3 4">
    <name type="scientific">Kushneria sinocarnis</name>
    <dbReference type="NCBI Taxonomy" id="595502"/>
    <lineage>
        <taxon>Bacteria</taxon>
        <taxon>Pseudomonadati</taxon>
        <taxon>Pseudomonadota</taxon>
        <taxon>Gammaproteobacteria</taxon>
        <taxon>Oceanospirillales</taxon>
        <taxon>Halomonadaceae</taxon>
        <taxon>Kushneria</taxon>
    </lineage>
</organism>
<keyword evidence="2" id="KW-0732">Signal</keyword>
<evidence type="ECO:0000256" key="2">
    <source>
        <dbReference type="SAM" id="SignalP"/>
    </source>
</evidence>
<evidence type="ECO:0000313" key="4">
    <source>
        <dbReference type="Proteomes" id="UP000281975"/>
    </source>
</evidence>
<comment type="caution">
    <text evidence="3">The sequence shown here is derived from an EMBL/GenBank/DDBJ whole genome shotgun (WGS) entry which is preliminary data.</text>
</comment>
<feature type="compositionally biased region" description="Polar residues" evidence="1">
    <location>
        <begin position="26"/>
        <end position="49"/>
    </location>
</feature>
<proteinExistence type="predicted"/>
<name>A0A420WT53_9GAMM</name>